<sequence>MSKTVDEYVVEVEYVPREHALLIEEFEKILESYRGREIFHEELAVDIAERIRNAISPAYVKVVARSTYRGVEVEVTAEIGGQPTIYI</sequence>
<dbReference type="SUPFAM" id="SSF55620">
    <property type="entry name" value="Tetrahydrobiopterin biosynthesis enzymes-like"/>
    <property type="match status" value="1"/>
</dbReference>
<evidence type="ECO:0000313" key="2">
    <source>
        <dbReference type="Proteomes" id="UP000008138"/>
    </source>
</evidence>
<dbReference type="EMBL" id="CP002590">
    <property type="protein sequence ID" value="AEA12966.1"/>
    <property type="molecule type" value="Genomic_DNA"/>
</dbReference>
<dbReference type="GO" id="GO:0033739">
    <property type="term" value="F:preQ1 synthase activity"/>
    <property type="evidence" value="ECO:0007669"/>
    <property type="project" value="InterPro"/>
</dbReference>
<dbReference type="InterPro" id="IPR050084">
    <property type="entry name" value="NADPH_dep_7-cyano-7-deazaG_red"/>
</dbReference>
<dbReference type="Gene3D" id="3.30.1130.10">
    <property type="match status" value="1"/>
</dbReference>
<dbReference type="InterPro" id="IPR029500">
    <property type="entry name" value="QueF"/>
</dbReference>
<keyword evidence="2" id="KW-1185">Reference proteome</keyword>
<reference evidence="1 2" key="1">
    <citation type="journal article" date="2011" name="J. Bacteriol.">
        <title>Complete genome sequence of the thermoacidophilic crenarchaeon Thermoproteus uzoniensis 768-20.</title>
        <authorList>
            <person name="Mardanov A.V."/>
            <person name="Gumerov V.M."/>
            <person name="Beletsky A.V."/>
            <person name="Prokofeva M.I."/>
            <person name="Bonch-Osmolovskaya E.A."/>
            <person name="Ravin N.V."/>
            <person name="Skryabin K.G."/>
        </authorList>
    </citation>
    <scope>NUCLEOTIDE SEQUENCE [LARGE SCALE GENOMIC DNA]</scope>
    <source>
        <strain evidence="1 2">768-20</strain>
    </source>
</reference>
<dbReference type="Proteomes" id="UP000008138">
    <property type="component" value="Chromosome"/>
</dbReference>
<evidence type="ECO:0000313" key="1">
    <source>
        <dbReference type="EMBL" id="AEA12966.1"/>
    </source>
</evidence>
<accession>F2L239</accession>
<dbReference type="eggNOG" id="arCOG04210">
    <property type="taxonomic scope" value="Archaea"/>
</dbReference>
<protein>
    <submittedName>
        <fullName evidence="1">GTP cyclohydrolase I</fullName>
    </submittedName>
</protein>
<dbReference type="GO" id="GO:0016787">
    <property type="term" value="F:hydrolase activity"/>
    <property type="evidence" value="ECO:0007669"/>
    <property type="project" value="UniProtKB-KW"/>
</dbReference>
<reference key="2">
    <citation type="submission" date="2011-03" db="EMBL/GenBank/DDBJ databases">
        <title>Complete genome sequence of the thermoacidophilic crenarchaeon Thermoproteus uzoniensis 768-20.</title>
        <authorList>
            <person name="Mardanov A.V."/>
            <person name="Gumerov V.M."/>
            <person name="Beletsky A.V."/>
            <person name="Prokofeva M.I."/>
            <person name="Bonch-Osmolovskaya E.A."/>
            <person name="Ravin N.V."/>
            <person name="Skryabin K.G."/>
        </authorList>
    </citation>
    <scope>NUCLEOTIDE SEQUENCE</scope>
    <source>
        <strain>768-20</strain>
    </source>
</reference>
<dbReference type="Pfam" id="PF14489">
    <property type="entry name" value="QueF"/>
    <property type="match status" value="1"/>
</dbReference>
<name>F2L239_THEU7</name>
<dbReference type="PANTHER" id="PTHR34354:SF1">
    <property type="entry name" value="NADPH-DEPENDENT 7-CYANO-7-DEAZAGUANINE REDUCTASE"/>
    <property type="match status" value="1"/>
</dbReference>
<dbReference type="GO" id="GO:0008616">
    <property type="term" value="P:tRNA queuosine(34) biosynthetic process"/>
    <property type="evidence" value="ECO:0007669"/>
    <property type="project" value="InterPro"/>
</dbReference>
<dbReference type="STRING" id="999630.TUZN_1495"/>
<dbReference type="KEGG" id="tuz:TUZN_1495"/>
<proteinExistence type="predicted"/>
<gene>
    <name evidence="1" type="ordered locus">TUZN_1495</name>
</gene>
<dbReference type="AlphaFoldDB" id="F2L239"/>
<organism evidence="1 2">
    <name type="scientific">Thermoproteus uzoniensis (strain 768-20)</name>
    <dbReference type="NCBI Taxonomy" id="999630"/>
    <lineage>
        <taxon>Archaea</taxon>
        <taxon>Thermoproteota</taxon>
        <taxon>Thermoprotei</taxon>
        <taxon>Thermoproteales</taxon>
        <taxon>Thermoproteaceae</taxon>
        <taxon>Thermoproteus</taxon>
    </lineage>
</organism>
<dbReference type="PANTHER" id="PTHR34354">
    <property type="entry name" value="NADPH-DEPENDENT 7-CYANO-7-DEAZAGUANINE REDUCTASE"/>
    <property type="match status" value="1"/>
</dbReference>
<dbReference type="HOGENOM" id="CLU_173771_0_0_2"/>
<dbReference type="InterPro" id="IPR043133">
    <property type="entry name" value="GTP-CH-I_C/QueF"/>
</dbReference>